<sequence length="357" mass="41441">MNNRSIDLYQILPHWGVLFLEMMSNIRKGSVTIVTPEGKFLKYTGIEEGVHVCLRINEWRFCEDILMKGDIGLGESYISGYWDCGNINNLIKFGIENYNELERVIKGSLLKILFYRIKHFLNRNSRKGSLKNVHAHYDIGNEFYQLWLDPSMTYSSAIFNSTDEELLSAQENKYERILKKLKLKNGDHILEVGCGWGGFMEYAARNGFKVTGVTISKEQYEFAKKRLSKFGNLAKVKLQDYRDIDGKYNHIVSIEMFEALGEKYWKKYFKMLFSILKPGGKLIIQSITINNNDFFSYRKCSDFIQQYIFPGGMLPSPKILKDVAVKQGFIYSGDLEFGRDYGITLKRWEENFSSVLS</sequence>
<dbReference type="InterPro" id="IPR050723">
    <property type="entry name" value="CFA/CMAS"/>
</dbReference>
<keyword evidence="5" id="KW-0443">Lipid metabolism</keyword>
<dbReference type="EMBL" id="UINC01029074">
    <property type="protein sequence ID" value="SVB11188.1"/>
    <property type="molecule type" value="Genomic_DNA"/>
</dbReference>
<dbReference type="InterPro" id="IPR029063">
    <property type="entry name" value="SAM-dependent_MTases_sf"/>
</dbReference>
<keyword evidence="4" id="KW-0949">S-adenosyl-L-methionine</keyword>
<comment type="similarity">
    <text evidence="1">Belongs to the CFA/CMAS family.</text>
</comment>
<keyword evidence="2" id="KW-0489">Methyltransferase</keyword>
<dbReference type="GO" id="GO:0032259">
    <property type="term" value="P:methylation"/>
    <property type="evidence" value="ECO:0007669"/>
    <property type="project" value="UniProtKB-KW"/>
</dbReference>
<protein>
    <recommendedName>
        <fullName evidence="7">Polyketide synthase methyltransferase domain-containing protein</fullName>
    </recommendedName>
</protein>
<evidence type="ECO:0000256" key="5">
    <source>
        <dbReference type="ARBA" id="ARBA00023098"/>
    </source>
</evidence>
<reference evidence="6" key="1">
    <citation type="submission" date="2018-05" db="EMBL/GenBank/DDBJ databases">
        <authorList>
            <person name="Lanie J.A."/>
            <person name="Ng W.-L."/>
            <person name="Kazmierczak K.M."/>
            <person name="Andrzejewski T.M."/>
            <person name="Davidsen T.M."/>
            <person name="Wayne K.J."/>
            <person name="Tettelin H."/>
            <person name="Glass J.I."/>
            <person name="Rusch D."/>
            <person name="Podicherti R."/>
            <person name="Tsui H.-C.T."/>
            <person name="Winkler M.E."/>
        </authorList>
    </citation>
    <scope>NUCLEOTIDE SEQUENCE</scope>
</reference>
<evidence type="ECO:0000313" key="6">
    <source>
        <dbReference type="EMBL" id="SVB11188.1"/>
    </source>
</evidence>
<dbReference type="PIRSF" id="PIRSF003085">
    <property type="entry name" value="CMAS"/>
    <property type="match status" value="1"/>
</dbReference>
<accession>A0A382BBN7</accession>
<proteinExistence type="inferred from homology"/>
<dbReference type="Pfam" id="PF02353">
    <property type="entry name" value="CMAS"/>
    <property type="match status" value="1"/>
</dbReference>
<keyword evidence="3" id="KW-0808">Transferase</keyword>
<dbReference type="PANTHER" id="PTHR43667:SF2">
    <property type="entry name" value="FATTY ACID C-METHYL TRANSFERASE"/>
    <property type="match status" value="1"/>
</dbReference>
<evidence type="ECO:0000256" key="4">
    <source>
        <dbReference type="ARBA" id="ARBA00022691"/>
    </source>
</evidence>
<dbReference type="GO" id="GO:0008168">
    <property type="term" value="F:methyltransferase activity"/>
    <property type="evidence" value="ECO:0007669"/>
    <property type="project" value="UniProtKB-KW"/>
</dbReference>
<dbReference type="InterPro" id="IPR003333">
    <property type="entry name" value="CMAS"/>
</dbReference>
<evidence type="ECO:0008006" key="7">
    <source>
        <dbReference type="Google" id="ProtNLM"/>
    </source>
</evidence>
<feature type="non-terminal residue" evidence="6">
    <location>
        <position position="357"/>
    </location>
</feature>
<evidence type="ECO:0000256" key="3">
    <source>
        <dbReference type="ARBA" id="ARBA00022679"/>
    </source>
</evidence>
<dbReference type="CDD" id="cd02440">
    <property type="entry name" value="AdoMet_MTases"/>
    <property type="match status" value="1"/>
</dbReference>
<gene>
    <name evidence="6" type="ORF">METZ01_LOCUS164042</name>
</gene>
<dbReference type="PANTHER" id="PTHR43667">
    <property type="entry name" value="CYCLOPROPANE-FATTY-ACYL-PHOSPHOLIPID SYNTHASE"/>
    <property type="match status" value="1"/>
</dbReference>
<dbReference type="GO" id="GO:0008610">
    <property type="term" value="P:lipid biosynthetic process"/>
    <property type="evidence" value="ECO:0007669"/>
    <property type="project" value="InterPro"/>
</dbReference>
<name>A0A382BBN7_9ZZZZ</name>
<dbReference type="Gene3D" id="3.40.50.150">
    <property type="entry name" value="Vaccinia Virus protein VP39"/>
    <property type="match status" value="1"/>
</dbReference>
<dbReference type="SUPFAM" id="SSF53335">
    <property type="entry name" value="S-adenosyl-L-methionine-dependent methyltransferases"/>
    <property type="match status" value="1"/>
</dbReference>
<organism evidence="6">
    <name type="scientific">marine metagenome</name>
    <dbReference type="NCBI Taxonomy" id="408172"/>
    <lineage>
        <taxon>unclassified sequences</taxon>
        <taxon>metagenomes</taxon>
        <taxon>ecological metagenomes</taxon>
    </lineage>
</organism>
<evidence type="ECO:0000256" key="2">
    <source>
        <dbReference type="ARBA" id="ARBA00022603"/>
    </source>
</evidence>
<evidence type="ECO:0000256" key="1">
    <source>
        <dbReference type="ARBA" id="ARBA00010815"/>
    </source>
</evidence>
<dbReference type="AlphaFoldDB" id="A0A382BBN7"/>